<dbReference type="SUPFAM" id="SSF56112">
    <property type="entry name" value="Protein kinase-like (PK-like)"/>
    <property type="match status" value="1"/>
</dbReference>
<gene>
    <name evidence="7" type="ORF">NND69_01025</name>
</gene>
<evidence type="ECO:0000313" key="8">
    <source>
        <dbReference type="Proteomes" id="UP001141458"/>
    </source>
</evidence>
<dbReference type="InterPro" id="IPR050339">
    <property type="entry name" value="CC_SR_Kinase"/>
</dbReference>
<dbReference type="Proteomes" id="UP001141458">
    <property type="component" value="Unassembled WGS sequence"/>
</dbReference>
<dbReference type="Gene3D" id="1.10.510.10">
    <property type="entry name" value="Transferase(Phosphotransferase) domain 1"/>
    <property type="match status" value="1"/>
</dbReference>
<evidence type="ECO:0000256" key="2">
    <source>
        <dbReference type="ARBA" id="ARBA00022741"/>
    </source>
</evidence>
<dbReference type="EMBL" id="JANDZV010000001">
    <property type="protein sequence ID" value="MCZ7406955.1"/>
    <property type="molecule type" value="Genomic_DNA"/>
</dbReference>
<evidence type="ECO:0000259" key="6">
    <source>
        <dbReference type="PROSITE" id="PS50011"/>
    </source>
</evidence>
<evidence type="ECO:0000256" key="5">
    <source>
        <dbReference type="ARBA" id="ARBA00037982"/>
    </source>
</evidence>
<organism evidence="7 8">
    <name type="scientific">Parvimonas micra</name>
    <dbReference type="NCBI Taxonomy" id="33033"/>
    <lineage>
        <taxon>Bacteria</taxon>
        <taxon>Bacillati</taxon>
        <taxon>Bacillota</taxon>
        <taxon>Tissierellia</taxon>
        <taxon>Tissierellales</taxon>
        <taxon>Peptoniphilaceae</taxon>
        <taxon>Parvimonas</taxon>
    </lineage>
</organism>
<dbReference type="InterPro" id="IPR011009">
    <property type="entry name" value="Kinase-like_dom_sf"/>
</dbReference>
<comment type="caution">
    <text evidence="7">The sequence shown here is derived from an EMBL/GenBank/DDBJ whole genome shotgun (WGS) entry which is preliminary data.</text>
</comment>
<dbReference type="CDD" id="cd14014">
    <property type="entry name" value="STKc_PknB_like"/>
    <property type="match status" value="1"/>
</dbReference>
<dbReference type="InterPro" id="IPR008271">
    <property type="entry name" value="Ser/Thr_kinase_AS"/>
</dbReference>
<evidence type="ECO:0000256" key="1">
    <source>
        <dbReference type="ARBA" id="ARBA00022679"/>
    </source>
</evidence>
<keyword evidence="7" id="KW-0723">Serine/threonine-protein kinase</keyword>
<dbReference type="SMART" id="SM00220">
    <property type="entry name" value="S_TKc"/>
    <property type="match status" value="1"/>
</dbReference>
<dbReference type="RefSeq" id="WP_269720366.1">
    <property type="nucleotide sequence ID" value="NZ_CP101408.1"/>
</dbReference>
<reference evidence="7" key="1">
    <citation type="submission" date="2022-07" db="EMBL/GenBank/DDBJ databases">
        <title>Parvimonas micra travels from the subgingival sulcus of the human oral cavity to the colorectal adenocarcinoma.</title>
        <authorList>
            <person name="Conde-Perez K."/>
            <person name="Buetas E."/>
            <person name="Aja-Macaya P."/>
            <person name="Martin-De Arribas E."/>
            <person name="Iglesias-Corras I."/>
            <person name="Trigo-Tasende N."/>
            <person name="Nasser-Ali M."/>
            <person name="Estevez L.S."/>
            <person name="Rumbo-Feal S."/>
            <person name="Otero-Alen B."/>
            <person name="Noguera J.F."/>
            <person name="Concha A."/>
            <person name="Pardinas-Lopez S."/>
            <person name="Carda-Dieguez M."/>
            <person name="Gomez-Randulfe I."/>
            <person name="Martinez-Lago N."/>
            <person name="Ladra S."/>
            <person name="Aparicio L.A."/>
            <person name="Bou G."/>
            <person name="Mira A."/>
            <person name="Vallejo J.A."/>
            <person name="Poza M."/>
        </authorList>
    </citation>
    <scope>NUCLEOTIDE SEQUENCE</scope>
    <source>
        <strain evidence="7">PM79KC-AC-4</strain>
    </source>
</reference>
<keyword evidence="2" id="KW-0547">Nucleotide-binding</keyword>
<keyword evidence="3 7" id="KW-0418">Kinase</keyword>
<dbReference type="PANTHER" id="PTHR11042">
    <property type="entry name" value="EUKARYOTIC TRANSLATION INITIATION FACTOR 2-ALPHA KINASE EIF2-ALPHA KINASE -RELATED"/>
    <property type="match status" value="1"/>
</dbReference>
<dbReference type="PROSITE" id="PS50011">
    <property type="entry name" value="PROTEIN_KINASE_DOM"/>
    <property type="match status" value="1"/>
</dbReference>
<evidence type="ECO:0000256" key="4">
    <source>
        <dbReference type="ARBA" id="ARBA00022840"/>
    </source>
</evidence>
<keyword evidence="1" id="KW-0808">Transferase</keyword>
<dbReference type="PROSITE" id="PS00108">
    <property type="entry name" value="PROTEIN_KINASE_ST"/>
    <property type="match status" value="1"/>
</dbReference>
<evidence type="ECO:0000313" key="7">
    <source>
        <dbReference type="EMBL" id="MCZ7406955.1"/>
    </source>
</evidence>
<comment type="similarity">
    <text evidence="5">Belongs to the protein kinase superfamily. Ser/Thr protein kinase family. GCN2 subfamily.</text>
</comment>
<dbReference type="GO" id="GO:0005524">
    <property type="term" value="F:ATP binding"/>
    <property type="evidence" value="ECO:0007669"/>
    <property type="project" value="UniProtKB-KW"/>
</dbReference>
<protein>
    <submittedName>
        <fullName evidence="7">Serine/threonine protein kinase</fullName>
    </submittedName>
</protein>
<sequence>MAKFIGRSIKIGGNDYNILKHITNGGNSSIFEVERNQTKYALKILKENDNNKKERFKKEIDFCKNYKHKNIVPIYVSGEINSELCYIMPLYEMNFSQLIKKGVGLESGFNYIFKICNALKFIHNKNVIHRDLKPENILVRGNELVLADLGIAHFENSNITKKTDLLANRGYSAPEQKIKGISNDISTAVDIFSLGLIINEIFTGKKPEGSNFSLVSDKYPWLIAIDELVERCMRQNPKERPIISDILFEMKYIYKKLKTESKLIKKYLEEDFDELSSNKICNNKIKNKIIKQAINDILIAKYFLKYKTEQELKKYNNNYNCNIHYKLDINLRSKYTKYLLKEMCRKKFLYESNVYKNGGKYEPLNLNNNSEDKIIYEKFQSFLKKNFIVDGELLKLFSSCCNYHCEEILKNLERIKKDVEDLDDAPILYIVKHIINIKDINYDLQYDDEILVNWEKSVFSYDVIDSSMGLLGQPYQEYKEMDNILKKFNEEYNSIVTKKGDSFVVRFEDKKSYSAFKKYALELSKPYYIFEGDVLDLIRIEKEYEGIIELKPWNSFDIGNVLAKIMGFRKDY</sequence>
<keyword evidence="4" id="KW-0067">ATP-binding</keyword>
<dbReference type="GO" id="GO:0005737">
    <property type="term" value="C:cytoplasm"/>
    <property type="evidence" value="ECO:0007669"/>
    <property type="project" value="TreeGrafter"/>
</dbReference>
<name>A0A9X3H8Y8_9FIRM</name>
<dbReference type="InterPro" id="IPR000719">
    <property type="entry name" value="Prot_kinase_dom"/>
</dbReference>
<evidence type="ECO:0000256" key="3">
    <source>
        <dbReference type="ARBA" id="ARBA00022777"/>
    </source>
</evidence>
<dbReference type="AlphaFoldDB" id="A0A9X3H8Y8"/>
<proteinExistence type="inferred from homology"/>
<dbReference type="Pfam" id="PF00069">
    <property type="entry name" value="Pkinase"/>
    <property type="match status" value="1"/>
</dbReference>
<dbReference type="GO" id="GO:0004674">
    <property type="term" value="F:protein serine/threonine kinase activity"/>
    <property type="evidence" value="ECO:0007669"/>
    <property type="project" value="UniProtKB-KW"/>
</dbReference>
<feature type="domain" description="Protein kinase" evidence="6">
    <location>
        <begin position="16"/>
        <end position="253"/>
    </location>
</feature>
<accession>A0A9X3H8Y8</accession>